<dbReference type="Pfam" id="PF00083">
    <property type="entry name" value="Sugar_tr"/>
    <property type="match status" value="1"/>
</dbReference>
<dbReference type="SUPFAM" id="SSF103473">
    <property type="entry name" value="MFS general substrate transporter"/>
    <property type="match status" value="1"/>
</dbReference>
<dbReference type="EMBL" id="CAWYQH010000097">
    <property type="protein sequence ID" value="CAK8683926.1"/>
    <property type="molecule type" value="Genomic_DNA"/>
</dbReference>
<dbReference type="PROSITE" id="PS50850">
    <property type="entry name" value="MFS"/>
    <property type="match status" value="1"/>
</dbReference>
<dbReference type="Gene3D" id="1.20.1250.20">
    <property type="entry name" value="MFS general substrate transporter like domains"/>
    <property type="match status" value="1"/>
</dbReference>
<evidence type="ECO:0000313" key="8">
    <source>
        <dbReference type="Proteomes" id="UP001642483"/>
    </source>
</evidence>
<feature type="transmembrane region" description="Helical" evidence="5">
    <location>
        <begin position="254"/>
        <end position="273"/>
    </location>
</feature>
<feature type="transmembrane region" description="Helical" evidence="5">
    <location>
        <begin position="20"/>
        <end position="44"/>
    </location>
</feature>
<sequence>MIEFDIILDKVGHCGPYQMFLVFFLYMLGIPAGLHNIASVFFAASVPFRCHVPPLDDRSLYPNLTESEILNYTTPYIDDEYNGCKRYGYNLSSCQAPNLSCVNKDASSIKCDNGYHFETSVFSYTTNMQWSLVCDQKLLGAIATSLFFAGMWAGAIIFGNLADYIGRRNTMLVSSIGCVISGISVAFAPWFWLFVVLRFFVAAFSHASYLIMFVYVVEITGKKRTISGVHVHTSFAIGYILNSLVAYLLRDWRYFYLVITLTQTPYFLIYFLIPDSPRWHFSNGRDAKGKTISEKFAKHNRRLITEKDWDEAQVSKTDERLLNRTYTSLDLFKTKKMRLITFNCMFQWLVISMVYYGLSLNAGALAGNIFVNNAVNGLMEIMAYFIVQLTMDRFGRRNLLIAFMELQGLACIFSTVFTEVAGDNQALQAVGVAFAFIGKVGVGGTFGVIFNYTAELYPTVIRGNALGVGSMAARVGSIASPYIILLQDYISWLPTTIFGVLSIAAGILATFFPETMKQTMPQTIPEAELFYKKKYAKRDKNAQLTVELADD</sequence>
<dbReference type="PANTHER" id="PTHR24064">
    <property type="entry name" value="SOLUTE CARRIER FAMILY 22 MEMBER"/>
    <property type="match status" value="1"/>
</dbReference>
<keyword evidence="3 5" id="KW-1133">Transmembrane helix</keyword>
<organism evidence="7 8">
    <name type="scientific">Clavelina lepadiformis</name>
    <name type="common">Light-bulb sea squirt</name>
    <name type="synonym">Ascidia lepadiformis</name>
    <dbReference type="NCBI Taxonomy" id="159417"/>
    <lineage>
        <taxon>Eukaryota</taxon>
        <taxon>Metazoa</taxon>
        <taxon>Chordata</taxon>
        <taxon>Tunicata</taxon>
        <taxon>Ascidiacea</taxon>
        <taxon>Aplousobranchia</taxon>
        <taxon>Clavelinidae</taxon>
        <taxon>Clavelina</taxon>
    </lineage>
</organism>
<feature type="transmembrane region" description="Helical" evidence="5">
    <location>
        <begin position="229"/>
        <end position="248"/>
    </location>
</feature>
<feature type="transmembrane region" description="Helical" evidence="5">
    <location>
        <begin position="199"/>
        <end position="217"/>
    </location>
</feature>
<evidence type="ECO:0000256" key="2">
    <source>
        <dbReference type="ARBA" id="ARBA00022692"/>
    </source>
</evidence>
<feature type="transmembrane region" description="Helical" evidence="5">
    <location>
        <begin position="138"/>
        <end position="159"/>
    </location>
</feature>
<feature type="domain" description="Major facilitator superfamily (MFS) profile" evidence="6">
    <location>
        <begin position="91"/>
        <end position="517"/>
    </location>
</feature>
<dbReference type="Proteomes" id="UP001642483">
    <property type="component" value="Unassembled WGS sequence"/>
</dbReference>
<comment type="subcellular location">
    <subcellularLocation>
        <location evidence="1">Membrane</location>
        <topology evidence="1">Multi-pass membrane protein</topology>
    </subcellularLocation>
</comment>
<proteinExistence type="predicted"/>
<accession>A0ABP0FZF1</accession>
<keyword evidence="2 5" id="KW-0812">Transmembrane</keyword>
<evidence type="ECO:0000256" key="4">
    <source>
        <dbReference type="ARBA" id="ARBA00023136"/>
    </source>
</evidence>
<dbReference type="InterPro" id="IPR036259">
    <property type="entry name" value="MFS_trans_sf"/>
</dbReference>
<keyword evidence="4 5" id="KW-0472">Membrane</keyword>
<feature type="transmembrane region" description="Helical" evidence="5">
    <location>
        <begin position="490"/>
        <end position="512"/>
    </location>
</feature>
<dbReference type="InterPro" id="IPR005828">
    <property type="entry name" value="MFS_sugar_transport-like"/>
</dbReference>
<comment type="caution">
    <text evidence="7">The sequence shown here is derived from an EMBL/GenBank/DDBJ whole genome shotgun (WGS) entry which is preliminary data.</text>
</comment>
<gene>
    <name evidence="7" type="ORF">CVLEPA_LOCUS14937</name>
</gene>
<feature type="transmembrane region" description="Helical" evidence="5">
    <location>
        <begin position="339"/>
        <end position="358"/>
    </location>
</feature>
<reference evidence="7 8" key="1">
    <citation type="submission" date="2024-02" db="EMBL/GenBank/DDBJ databases">
        <authorList>
            <person name="Daric V."/>
            <person name="Darras S."/>
        </authorList>
    </citation>
    <scope>NUCLEOTIDE SEQUENCE [LARGE SCALE GENOMIC DNA]</scope>
</reference>
<feature type="transmembrane region" description="Helical" evidence="5">
    <location>
        <begin position="465"/>
        <end position="484"/>
    </location>
</feature>
<feature type="transmembrane region" description="Helical" evidence="5">
    <location>
        <begin position="171"/>
        <end position="193"/>
    </location>
</feature>
<name>A0ABP0FZF1_CLALP</name>
<evidence type="ECO:0000256" key="5">
    <source>
        <dbReference type="SAM" id="Phobius"/>
    </source>
</evidence>
<feature type="transmembrane region" description="Helical" evidence="5">
    <location>
        <begin position="429"/>
        <end position="453"/>
    </location>
</feature>
<evidence type="ECO:0000256" key="1">
    <source>
        <dbReference type="ARBA" id="ARBA00004141"/>
    </source>
</evidence>
<feature type="transmembrane region" description="Helical" evidence="5">
    <location>
        <begin position="364"/>
        <end position="387"/>
    </location>
</feature>
<keyword evidence="8" id="KW-1185">Reference proteome</keyword>
<evidence type="ECO:0000259" key="6">
    <source>
        <dbReference type="PROSITE" id="PS50850"/>
    </source>
</evidence>
<dbReference type="InterPro" id="IPR020846">
    <property type="entry name" value="MFS_dom"/>
</dbReference>
<feature type="transmembrane region" description="Helical" evidence="5">
    <location>
        <begin position="399"/>
        <end position="417"/>
    </location>
</feature>
<dbReference type="CDD" id="cd17317">
    <property type="entry name" value="MFS_SLC22"/>
    <property type="match status" value="1"/>
</dbReference>
<protein>
    <recommendedName>
        <fullName evidence="6">Major facilitator superfamily (MFS) profile domain-containing protein</fullName>
    </recommendedName>
</protein>
<evidence type="ECO:0000256" key="3">
    <source>
        <dbReference type="ARBA" id="ARBA00022989"/>
    </source>
</evidence>
<evidence type="ECO:0000313" key="7">
    <source>
        <dbReference type="EMBL" id="CAK8683926.1"/>
    </source>
</evidence>